<feature type="domain" description="Helicase ATP-binding" evidence="8">
    <location>
        <begin position="116"/>
        <end position="195"/>
    </location>
</feature>
<evidence type="ECO:0000256" key="4">
    <source>
        <dbReference type="ARBA" id="ARBA00022806"/>
    </source>
</evidence>
<proteinExistence type="predicted"/>
<evidence type="ECO:0000256" key="6">
    <source>
        <dbReference type="PROSITE-ProRule" id="PRU00552"/>
    </source>
</evidence>
<comment type="caution">
    <text evidence="10">The sequence shown here is derived from an EMBL/GenBank/DDBJ whole genome shotgun (WGS) entry which is preliminary data.</text>
</comment>
<dbReference type="InterPro" id="IPR011545">
    <property type="entry name" value="DEAD/DEAH_box_helicase_dom"/>
</dbReference>
<evidence type="ECO:0000256" key="3">
    <source>
        <dbReference type="ARBA" id="ARBA00022801"/>
    </source>
</evidence>
<dbReference type="InterPro" id="IPR027417">
    <property type="entry name" value="P-loop_NTPase"/>
</dbReference>
<dbReference type="Gene3D" id="3.40.50.300">
    <property type="entry name" value="P-loop containing nucleotide triphosphate hydrolases"/>
    <property type="match status" value="1"/>
</dbReference>
<dbReference type="Pfam" id="PF00270">
    <property type="entry name" value="DEAD"/>
    <property type="match status" value="1"/>
</dbReference>
<dbReference type="EC" id="3.6.4.13" evidence="1"/>
<sequence>MNQQENLSKKVENLQIQKDLNKGDAQQIVTKEGPEKSDENYEKPLSQEENSLLRKMLRDKLVQNNQELQVQQRDPGSPLYSVKSFEELHLRKELLDGIYSMGFNRPSKIQETALPLLLANPPENMIAQSQSGTGKTAAFVLTMLSRIDTDKRYPQCLCLSPTYELALQTGKAVETMGKFLPDLQVGYAVRGNRGM</sequence>
<dbReference type="InterPro" id="IPR014014">
    <property type="entry name" value="RNA_helicase_DEAD_Q_motif"/>
</dbReference>
<feature type="domain" description="DEAD-box RNA helicase Q" evidence="9">
    <location>
        <begin position="83"/>
        <end position="111"/>
    </location>
</feature>
<dbReference type="InterPro" id="IPR050079">
    <property type="entry name" value="DEAD_box_RNA_helicase"/>
</dbReference>
<dbReference type="Proteomes" id="UP001642483">
    <property type="component" value="Unassembled WGS sequence"/>
</dbReference>
<protein>
    <recommendedName>
        <fullName evidence="1">RNA helicase</fullName>
        <ecNumber evidence="1">3.6.4.13</ecNumber>
    </recommendedName>
</protein>
<evidence type="ECO:0000259" key="8">
    <source>
        <dbReference type="PROSITE" id="PS51192"/>
    </source>
</evidence>
<dbReference type="PROSITE" id="PS51195">
    <property type="entry name" value="Q_MOTIF"/>
    <property type="match status" value="1"/>
</dbReference>
<dbReference type="PROSITE" id="PS51192">
    <property type="entry name" value="HELICASE_ATP_BIND_1"/>
    <property type="match status" value="1"/>
</dbReference>
<keyword evidence="11" id="KW-1185">Reference proteome</keyword>
<dbReference type="PANTHER" id="PTHR47959:SF1">
    <property type="entry name" value="ATP-DEPENDENT RNA HELICASE DBPA"/>
    <property type="match status" value="1"/>
</dbReference>
<name>A0ABP0GFU6_CLALP</name>
<feature type="short sequence motif" description="Q motif" evidence="6">
    <location>
        <begin position="83"/>
        <end position="111"/>
    </location>
</feature>
<dbReference type="PANTHER" id="PTHR47959">
    <property type="entry name" value="ATP-DEPENDENT RNA HELICASE RHLE-RELATED"/>
    <property type="match status" value="1"/>
</dbReference>
<evidence type="ECO:0000259" key="9">
    <source>
        <dbReference type="PROSITE" id="PS51195"/>
    </source>
</evidence>
<evidence type="ECO:0000256" key="7">
    <source>
        <dbReference type="SAM" id="MobiDB-lite"/>
    </source>
</evidence>
<dbReference type="InterPro" id="IPR014001">
    <property type="entry name" value="Helicase_ATP-bd"/>
</dbReference>
<dbReference type="SUPFAM" id="SSF52540">
    <property type="entry name" value="P-loop containing nucleoside triphosphate hydrolases"/>
    <property type="match status" value="1"/>
</dbReference>
<dbReference type="EMBL" id="CAWYQH010000114">
    <property type="protein sequence ID" value="CAK8690298.1"/>
    <property type="molecule type" value="Genomic_DNA"/>
</dbReference>
<evidence type="ECO:0000256" key="1">
    <source>
        <dbReference type="ARBA" id="ARBA00012552"/>
    </source>
</evidence>
<feature type="compositionally biased region" description="Basic and acidic residues" evidence="7">
    <location>
        <begin position="32"/>
        <end position="46"/>
    </location>
</feature>
<evidence type="ECO:0000313" key="11">
    <source>
        <dbReference type="Proteomes" id="UP001642483"/>
    </source>
</evidence>
<keyword evidence="2" id="KW-0547">Nucleotide-binding</keyword>
<accession>A0ABP0GFU6</accession>
<gene>
    <name evidence="10" type="ORF">CVLEPA_LOCUS22925</name>
</gene>
<organism evidence="10 11">
    <name type="scientific">Clavelina lepadiformis</name>
    <name type="common">Light-bulb sea squirt</name>
    <name type="synonym">Ascidia lepadiformis</name>
    <dbReference type="NCBI Taxonomy" id="159417"/>
    <lineage>
        <taxon>Eukaryota</taxon>
        <taxon>Metazoa</taxon>
        <taxon>Chordata</taxon>
        <taxon>Tunicata</taxon>
        <taxon>Ascidiacea</taxon>
        <taxon>Aplousobranchia</taxon>
        <taxon>Clavelinidae</taxon>
        <taxon>Clavelina</taxon>
    </lineage>
</organism>
<evidence type="ECO:0000256" key="2">
    <source>
        <dbReference type="ARBA" id="ARBA00022741"/>
    </source>
</evidence>
<keyword evidence="3" id="KW-0378">Hydrolase</keyword>
<keyword evidence="5" id="KW-0067">ATP-binding</keyword>
<feature type="region of interest" description="Disordered" evidence="7">
    <location>
        <begin position="18"/>
        <end position="47"/>
    </location>
</feature>
<keyword evidence="4" id="KW-0347">Helicase</keyword>
<evidence type="ECO:0000313" key="10">
    <source>
        <dbReference type="EMBL" id="CAK8690298.1"/>
    </source>
</evidence>
<reference evidence="10 11" key="1">
    <citation type="submission" date="2024-02" db="EMBL/GenBank/DDBJ databases">
        <authorList>
            <person name="Daric V."/>
            <person name="Darras S."/>
        </authorList>
    </citation>
    <scope>NUCLEOTIDE SEQUENCE [LARGE SCALE GENOMIC DNA]</scope>
</reference>
<evidence type="ECO:0000256" key="5">
    <source>
        <dbReference type="ARBA" id="ARBA00022840"/>
    </source>
</evidence>